<name>A0A6A5QUK3_AMPQU</name>
<reference evidence="2" key="1">
    <citation type="journal article" date="2020" name="Stud. Mycol.">
        <title>101 Dothideomycetes genomes: a test case for predicting lifestyles and emergence of pathogens.</title>
        <authorList>
            <person name="Haridas S."/>
            <person name="Albert R."/>
            <person name="Binder M."/>
            <person name="Bloem J."/>
            <person name="Labutti K."/>
            <person name="Salamov A."/>
            <person name="Andreopoulos B."/>
            <person name="Baker S."/>
            <person name="Barry K."/>
            <person name="Bills G."/>
            <person name="Bluhm B."/>
            <person name="Cannon C."/>
            <person name="Castanera R."/>
            <person name="Culley D."/>
            <person name="Daum C."/>
            <person name="Ezra D."/>
            <person name="Gonzalez J."/>
            <person name="Henrissat B."/>
            <person name="Kuo A."/>
            <person name="Liang C."/>
            <person name="Lipzen A."/>
            <person name="Lutzoni F."/>
            <person name="Magnuson J."/>
            <person name="Mondo S."/>
            <person name="Nolan M."/>
            <person name="Ohm R."/>
            <person name="Pangilinan J."/>
            <person name="Park H.-J."/>
            <person name="Ramirez L."/>
            <person name="Alfaro M."/>
            <person name="Sun H."/>
            <person name="Tritt A."/>
            <person name="Yoshinaga Y."/>
            <person name="Zwiers L.-H."/>
            <person name="Turgeon B."/>
            <person name="Goodwin S."/>
            <person name="Spatafora J."/>
            <person name="Crous P."/>
            <person name="Grigoriev I."/>
        </authorList>
    </citation>
    <scope>NUCLEOTIDE SEQUENCE</scope>
    <source>
        <strain evidence="2">HMLAC05119</strain>
    </source>
</reference>
<accession>A0A6A5QUK3</accession>
<dbReference type="AlphaFoldDB" id="A0A6A5QUK3"/>
<dbReference type="EMBL" id="ML979134">
    <property type="protein sequence ID" value="KAF1918490.1"/>
    <property type="molecule type" value="Genomic_DNA"/>
</dbReference>
<gene>
    <name evidence="2" type="ORF">BDU57DRAFT_594566</name>
</gene>
<feature type="region of interest" description="Disordered" evidence="1">
    <location>
        <begin position="67"/>
        <end position="87"/>
    </location>
</feature>
<feature type="region of interest" description="Disordered" evidence="1">
    <location>
        <begin position="1"/>
        <end position="20"/>
    </location>
</feature>
<organism evidence="2 3">
    <name type="scientific">Ampelomyces quisqualis</name>
    <name type="common">Powdery mildew agent</name>
    <dbReference type="NCBI Taxonomy" id="50730"/>
    <lineage>
        <taxon>Eukaryota</taxon>
        <taxon>Fungi</taxon>
        <taxon>Dikarya</taxon>
        <taxon>Ascomycota</taxon>
        <taxon>Pezizomycotina</taxon>
        <taxon>Dothideomycetes</taxon>
        <taxon>Pleosporomycetidae</taxon>
        <taxon>Pleosporales</taxon>
        <taxon>Pleosporineae</taxon>
        <taxon>Phaeosphaeriaceae</taxon>
        <taxon>Ampelomyces</taxon>
    </lineage>
</organism>
<sequence>MTCAAADGSGAAHLKSDPIPRRLDSWARNSAHADPSAAPFSLAGLSGSENATCCTAQQARTSLSGCLRTAKPEAESTRPPGPPPTWDKTCATSWPNDIAPHLPGPLVTAAPGNNTPYLPSSAKEDRRSTIGEARPATENMSTTFE</sequence>
<proteinExistence type="predicted"/>
<dbReference type="Proteomes" id="UP000800096">
    <property type="component" value="Unassembled WGS sequence"/>
</dbReference>
<evidence type="ECO:0000256" key="1">
    <source>
        <dbReference type="SAM" id="MobiDB-lite"/>
    </source>
</evidence>
<evidence type="ECO:0000313" key="3">
    <source>
        <dbReference type="Proteomes" id="UP000800096"/>
    </source>
</evidence>
<protein>
    <submittedName>
        <fullName evidence="2">Uncharacterized protein</fullName>
    </submittedName>
</protein>
<evidence type="ECO:0000313" key="2">
    <source>
        <dbReference type="EMBL" id="KAF1918490.1"/>
    </source>
</evidence>
<feature type="region of interest" description="Disordered" evidence="1">
    <location>
        <begin position="106"/>
        <end position="145"/>
    </location>
</feature>
<keyword evidence="3" id="KW-1185">Reference proteome</keyword>